<comment type="caution">
    <text evidence="7">The sequence shown here is derived from an EMBL/GenBank/DDBJ whole genome shotgun (WGS) entry which is preliminary data.</text>
</comment>
<keyword evidence="8" id="KW-1185">Reference proteome</keyword>
<gene>
    <name evidence="7" type="ORF">EV191_10548</name>
</gene>
<comment type="subcellular location">
    <subcellularLocation>
        <location evidence="1">Cell membrane</location>
        <topology evidence="1">Multi-pass membrane protein</topology>
    </subcellularLocation>
</comment>
<dbReference type="AlphaFoldDB" id="A0A4R2QTE7"/>
<accession>A0A4R2QTE7</accession>
<organism evidence="7 8">
    <name type="scientific">Tamaricihabitans halophyticus</name>
    <dbReference type="NCBI Taxonomy" id="1262583"/>
    <lineage>
        <taxon>Bacteria</taxon>
        <taxon>Bacillati</taxon>
        <taxon>Actinomycetota</taxon>
        <taxon>Actinomycetes</taxon>
        <taxon>Pseudonocardiales</taxon>
        <taxon>Pseudonocardiaceae</taxon>
        <taxon>Tamaricihabitans</taxon>
    </lineage>
</organism>
<protein>
    <submittedName>
        <fullName evidence="7">Multicomponent Na+:H+ antiporter subunit E</fullName>
    </submittedName>
</protein>
<proteinExistence type="inferred from homology"/>
<evidence type="ECO:0000256" key="3">
    <source>
        <dbReference type="ARBA" id="ARBA00022475"/>
    </source>
</evidence>
<keyword evidence="5" id="KW-1133">Transmembrane helix</keyword>
<dbReference type="PANTHER" id="PTHR34584">
    <property type="entry name" value="NA(+)/H(+) ANTIPORTER SUBUNIT E1"/>
    <property type="match status" value="1"/>
</dbReference>
<dbReference type="EMBL" id="SLXQ01000005">
    <property type="protein sequence ID" value="TCP52987.1"/>
    <property type="molecule type" value="Genomic_DNA"/>
</dbReference>
<dbReference type="GO" id="GO:0005886">
    <property type="term" value="C:plasma membrane"/>
    <property type="evidence" value="ECO:0007669"/>
    <property type="project" value="UniProtKB-SubCell"/>
</dbReference>
<reference evidence="7 8" key="1">
    <citation type="submission" date="2019-03" db="EMBL/GenBank/DDBJ databases">
        <title>Genomic Encyclopedia of Type Strains, Phase IV (KMG-IV): sequencing the most valuable type-strain genomes for metagenomic binning, comparative biology and taxonomic classification.</title>
        <authorList>
            <person name="Goeker M."/>
        </authorList>
    </citation>
    <scope>NUCLEOTIDE SEQUENCE [LARGE SCALE GENOMIC DNA]</scope>
    <source>
        <strain evidence="7 8">DSM 45765</strain>
    </source>
</reference>
<dbReference type="InterPro" id="IPR002758">
    <property type="entry name" value="Cation_antiport_E"/>
</dbReference>
<evidence type="ECO:0000256" key="6">
    <source>
        <dbReference type="ARBA" id="ARBA00023136"/>
    </source>
</evidence>
<dbReference type="RefSeq" id="WP_132877446.1">
    <property type="nucleotide sequence ID" value="NZ_SLXQ01000005.1"/>
</dbReference>
<dbReference type="OrthoDB" id="3837866at2"/>
<evidence type="ECO:0000313" key="8">
    <source>
        <dbReference type="Proteomes" id="UP000294911"/>
    </source>
</evidence>
<evidence type="ECO:0000313" key="7">
    <source>
        <dbReference type="EMBL" id="TCP52987.1"/>
    </source>
</evidence>
<evidence type="ECO:0000256" key="1">
    <source>
        <dbReference type="ARBA" id="ARBA00004651"/>
    </source>
</evidence>
<keyword evidence="3" id="KW-1003">Cell membrane</keyword>
<dbReference type="Pfam" id="PF01899">
    <property type="entry name" value="MNHE"/>
    <property type="match status" value="1"/>
</dbReference>
<dbReference type="Proteomes" id="UP000294911">
    <property type="component" value="Unassembled WGS sequence"/>
</dbReference>
<comment type="similarity">
    <text evidence="2">Belongs to the CPA3 antiporters (TC 2.A.63) subunit E family.</text>
</comment>
<evidence type="ECO:0000256" key="4">
    <source>
        <dbReference type="ARBA" id="ARBA00022692"/>
    </source>
</evidence>
<dbReference type="GO" id="GO:0008324">
    <property type="term" value="F:monoatomic cation transmembrane transporter activity"/>
    <property type="evidence" value="ECO:0007669"/>
    <property type="project" value="InterPro"/>
</dbReference>
<sequence length="119" mass="13005">MTWLSWPIRLLVFTGWFAKEIVVASAVVLRDNLTPGQASTPGIAHYATRCRTDAELTLLAALITLTPGTLALGTETTPAGARVLFVHGMYNVDADALRTELRDMEGRMLHAVRRRGGRS</sequence>
<dbReference type="PANTHER" id="PTHR34584:SF1">
    <property type="entry name" value="NA(+)_H(+) ANTIPORTER SUBUNIT E1"/>
    <property type="match status" value="1"/>
</dbReference>
<keyword evidence="6" id="KW-0472">Membrane</keyword>
<keyword evidence="4" id="KW-0812">Transmembrane</keyword>
<evidence type="ECO:0000256" key="5">
    <source>
        <dbReference type="ARBA" id="ARBA00022989"/>
    </source>
</evidence>
<evidence type="ECO:0000256" key="2">
    <source>
        <dbReference type="ARBA" id="ARBA00006228"/>
    </source>
</evidence>
<name>A0A4R2QTE7_9PSEU</name>